<dbReference type="EMBL" id="JAIOIV010000014">
    <property type="protein sequence ID" value="MBZ0154824.1"/>
    <property type="molecule type" value="Genomic_DNA"/>
</dbReference>
<dbReference type="GO" id="GO:0016491">
    <property type="term" value="F:oxidoreductase activity"/>
    <property type="evidence" value="ECO:0007669"/>
    <property type="project" value="InterPro"/>
</dbReference>
<feature type="domain" description="Rubrerythrin diiron-binding" evidence="1">
    <location>
        <begin position="5"/>
        <end position="139"/>
    </location>
</feature>
<dbReference type="InterPro" id="IPR009078">
    <property type="entry name" value="Ferritin-like_SF"/>
</dbReference>
<proteinExistence type="predicted"/>
<dbReference type="SUPFAM" id="SSF47240">
    <property type="entry name" value="Ferritin-like"/>
    <property type="match status" value="1"/>
</dbReference>
<protein>
    <submittedName>
        <fullName evidence="2">Ferritin family protein</fullName>
    </submittedName>
</protein>
<evidence type="ECO:0000313" key="3">
    <source>
        <dbReference type="Proteomes" id="UP000705867"/>
    </source>
</evidence>
<dbReference type="InterPro" id="IPR003251">
    <property type="entry name" value="Rr_diiron-bd_dom"/>
</dbReference>
<evidence type="ECO:0000259" key="1">
    <source>
        <dbReference type="Pfam" id="PF02915"/>
    </source>
</evidence>
<accession>A0A953J9L7</accession>
<dbReference type="AlphaFoldDB" id="A0A953J9L7"/>
<sequence length="162" mass="19075">MDIYDYAMKLEKDGEEYYRELAGRVVHGGLKTILTMLADAEVKHYVIFRKMKGNEAVDAFTDAALLSKVKNIFEKMRESDDVIAADGSEIDVYKRAQDIEKKTQDFYLEKAAEVAEQSQKDIFLRIADEEKRHYFILENIINFVARPFNWLENAEWYHLEEY</sequence>
<dbReference type="InterPro" id="IPR012347">
    <property type="entry name" value="Ferritin-like"/>
</dbReference>
<gene>
    <name evidence="2" type="ORF">K8I29_01245</name>
</gene>
<evidence type="ECO:0000313" key="2">
    <source>
        <dbReference type="EMBL" id="MBZ0154824.1"/>
    </source>
</evidence>
<comment type="caution">
    <text evidence="2">The sequence shown here is derived from an EMBL/GenBank/DDBJ whole genome shotgun (WGS) entry which is preliminary data.</text>
</comment>
<dbReference type="Pfam" id="PF02915">
    <property type="entry name" value="Rubrerythrin"/>
    <property type="match status" value="1"/>
</dbReference>
<dbReference type="Proteomes" id="UP000705867">
    <property type="component" value="Unassembled WGS sequence"/>
</dbReference>
<reference evidence="2" key="1">
    <citation type="journal article" date="2021" name="bioRxiv">
        <title>Unraveling nitrogen, sulfur and carbon metabolic pathways and microbial community transcriptional responses to substrate deprivation and toxicity stresses in a bioreactor mimicking anoxic brackish coastal sediment conditions.</title>
        <authorList>
            <person name="Martins P.D."/>
            <person name="Echeveste M.J."/>
            <person name="Arshad A."/>
            <person name="Kurth J."/>
            <person name="Ouboter H."/>
            <person name="Jetten M.S.M."/>
            <person name="Welte C.U."/>
        </authorList>
    </citation>
    <scope>NUCLEOTIDE SEQUENCE</scope>
    <source>
        <strain evidence="2">MAG_39</strain>
    </source>
</reference>
<dbReference type="PANTHER" id="PTHR33531">
    <property type="entry name" value="RUBRERYTHRIN SUBFAMILY"/>
    <property type="match status" value="1"/>
</dbReference>
<organism evidence="2 3">
    <name type="scientific">Candidatus Nitrobium versatile</name>
    <dbReference type="NCBI Taxonomy" id="2884831"/>
    <lineage>
        <taxon>Bacteria</taxon>
        <taxon>Pseudomonadati</taxon>
        <taxon>Nitrospirota</taxon>
        <taxon>Nitrospiria</taxon>
        <taxon>Nitrospirales</taxon>
        <taxon>Nitrospiraceae</taxon>
        <taxon>Candidatus Nitrobium</taxon>
    </lineage>
</organism>
<reference evidence="2" key="2">
    <citation type="submission" date="2021-08" db="EMBL/GenBank/DDBJ databases">
        <authorList>
            <person name="Dalcin Martins P."/>
        </authorList>
    </citation>
    <scope>NUCLEOTIDE SEQUENCE</scope>
    <source>
        <strain evidence="2">MAG_39</strain>
    </source>
</reference>
<dbReference type="GO" id="GO:0046872">
    <property type="term" value="F:metal ion binding"/>
    <property type="evidence" value="ECO:0007669"/>
    <property type="project" value="InterPro"/>
</dbReference>
<dbReference type="Gene3D" id="1.20.1260.10">
    <property type="match status" value="1"/>
</dbReference>
<name>A0A953J9L7_9BACT</name>
<dbReference type="PANTHER" id="PTHR33531:SF7">
    <property type="entry name" value="HYPOTHETICAL MEMBRANE PROTEIN, CONSERVED"/>
    <property type="match status" value="1"/>
</dbReference>
<dbReference type="CDD" id="cd01045">
    <property type="entry name" value="Ferritin_like_AB"/>
    <property type="match status" value="1"/>
</dbReference>